<protein>
    <submittedName>
        <fullName evidence="2">Uncharacterized protein</fullName>
    </submittedName>
</protein>
<gene>
    <name evidence="2" type="ORF">LSINAPIS_LOCUS7833</name>
</gene>
<feature type="chain" id="PRO_5022967848" evidence="1">
    <location>
        <begin position="17"/>
        <end position="59"/>
    </location>
</feature>
<evidence type="ECO:0000313" key="3">
    <source>
        <dbReference type="Proteomes" id="UP000324832"/>
    </source>
</evidence>
<proteinExistence type="predicted"/>
<keyword evidence="3" id="KW-1185">Reference proteome</keyword>
<organism evidence="2 3">
    <name type="scientific">Leptidea sinapis</name>
    <dbReference type="NCBI Taxonomy" id="189913"/>
    <lineage>
        <taxon>Eukaryota</taxon>
        <taxon>Metazoa</taxon>
        <taxon>Ecdysozoa</taxon>
        <taxon>Arthropoda</taxon>
        <taxon>Hexapoda</taxon>
        <taxon>Insecta</taxon>
        <taxon>Pterygota</taxon>
        <taxon>Neoptera</taxon>
        <taxon>Endopterygota</taxon>
        <taxon>Lepidoptera</taxon>
        <taxon>Glossata</taxon>
        <taxon>Ditrysia</taxon>
        <taxon>Papilionoidea</taxon>
        <taxon>Pieridae</taxon>
        <taxon>Dismorphiinae</taxon>
        <taxon>Leptidea</taxon>
    </lineage>
</organism>
<accession>A0A5E4QET5</accession>
<sequence length="59" mass="6362">MFILWILSVLPEAIHSSFVTSAMGFSSGDTSNSHPTLATISSTLTPSASSISYWKSFTY</sequence>
<keyword evidence="1" id="KW-0732">Signal</keyword>
<name>A0A5E4QET5_9NEOP</name>
<dbReference type="Proteomes" id="UP000324832">
    <property type="component" value="Unassembled WGS sequence"/>
</dbReference>
<dbReference type="AlphaFoldDB" id="A0A5E4QET5"/>
<evidence type="ECO:0000256" key="1">
    <source>
        <dbReference type="SAM" id="SignalP"/>
    </source>
</evidence>
<evidence type="ECO:0000313" key="2">
    <source>
        <dbReference type="EMBL" id="VVC96300.1"/>
    </source>
</evidence>
<dbReference type="EMBL" id="FZQP02002658">
    <property type="protein sequence ID" value="VVC96300.1"/>
    <property type="molecule type" value="Genomic_DNA"/>
</dbReference>
<reference evidence="2 3" key="1">
    <citation type="submission" date="2017-07" db="EMBL/GenBank/DDBJ databases">
        <authorList>
            <person name="Talla V."/>
            <person name="Backstrom N."/>
        </authorList>
    </citation>
    <scope>NUCLEOTIDE SEQUENCE [LARGE SCALE GENOMIC DNA]</scope>
</reference>
<feature type="signal peptide" evidence="1">
    <location>
        <begin position="1"/>
        <end position="16"/>
    </location>
</feature>